<keyword evidence="3" id="KW-1133">Transmembrane helix</keyword>
<sequence length="373" mass="41679">MLLWIGLGLLAAAVVPYVIFVIGIHIGKKPEEPPALSEYPPISIVISAYNEEAVIRKRVENILVSSYPADRYEVIFVDDCSSDNTRALALDAFEKAGIDHRIIANTERLGTNRSYNKAILAARFPIVVTTDADVFFEREALERLIARLVSDERIAAVCGDLYPLPGDGSHPAQMEGAYRNYYGRMCSWESAVDSTYAFNGALVAFKRDLVTRIDDRRGADDANTAFEAIRRGYLAVYEPGARVYEDVPPDFHRQYRQKIRRATHLIEATISNLDLLRHPRPFSRFFYPLRIYMYLATPALFFTGSVLFVVGLALAFPVLAIGVLGLFALIGYFRRGSTIVSFATNQVYLAKGLLNLGKDMRVWESTSNKVGTG</sequence>
<keyword evidence="2 5" id="KW-0808">Transferase</keyword>
<dbReference type="OrthoDB" id="43988at2157"/>
<feature type="transmembrane region" description="Helical" evidence="3">
    <location>
        <begin position="291"/>
        <end position="308"/>
    </location>
</feature>
<evidence type="ECO:0000259" key="4">
    <source>
        <dbReference type="Pfam" id="PF00535"/>
    </source>
</evidence>
<organism evidence="5 6">
    <name type="scientific">Methanoculleus chikugoensis</name>
    <dbReference type="NCBI Taxonomy" id="118126"/>
    <lineage>
        <taxon>Archaea</taxon>
        <taxon>Methanobacteriati</taxon>
        <taxon>Methanobacteriota</taxon>
        <taxon>Stenosarchaea group</taxon>
        <taxon>Methanomicrobia</taxon>
        <taxon>Methanomicrobiales</taxon>
        <taxon>Methanomicrobiaceae</taxon>
        <taxon>Methanoculleus</taxon>
    </lineage>
</organism>
<evidence type="ECO:0000313" key="6">
    <source>
        <dbReference type="Proteomes" id="UP000184671"/>
    </source>
</evidence>
<keyword evidence="3" id="KW-0812">Transmembrane</keyword>
<protein>
    <submittedName>
        <fullName evidence="5">Poly-beta-1,6-N-acetyl-D-glucosamine synthase</fullName>
        <ecNumber evidence="5">2.4.1.-</ecNumber>
    </submittedName>
</protein>
<dbReference type="GO" id="GO:0016757">
    <property type="term" value="F:glycosyltransferase activity"/>
    <property type="evidence" value="ECO:0007669"/>
    <property type="project" value="UniProtKB-KW"/>
</dbReference>
<dbReference type="STRING" id="118126.L21_1846"/>
<dbReference type="Pfam" id="PF00535">
    <property type="entry name" value="Glycos_transf_2"/>
    <property type="match status" value="1"/>
</dbReference>
<keyword evidence="3" id="KW-0472">Membrane</keyword>
<feature type="transmembrane region" description="Helical" evidence="3">
    <location>
        <begin position="314"/>
        <end position="333"/>
    </location>
</feature>
<dbReference type="Gene3D" id="3.90.550.10">
    <property type="entry name" value="Spore Coat Polysaccharide Biosynthesis Protein SpsA, Chain A"/>
    <property type="match status" value="1"/>
</dbReference>
<gene>
    <name evidence="5" type="primary">pgaC</name>
    <name evidence="5" type="ORF">L21_1846</name>
</gene>
<dbReference type="PANTHER" id="PTHR43630">
    <property type="entry name" value="POLY-BETA-1,6-N-ACETYL-D-GLUCOSAMINE SYNTHASE"/>
    <property type="match status" value="1"/>
</dbReference>
<dbReference type="InterPro" id="IPR029044">
    <property type="entry name" value="Nucleotide-diphossugar_trans"/>
</dbReference>
<dbReference type="EMBL" id="FMID01000044">
    <property type="protein sequence ID" value="SCL75929.1"/>
    <property type="molecule type" value="Genomic_DNA"/>
</dbReference>
<evidence type="ECO:0000256" key="2">
    <source>
        <dbReference type="ARBA" id="ARBA00022679"/>
    </source>
</evidence>
<proteinExistence type="predicted"/>
<reference evidence="5 6" key="1">
    <citation type="submission" date="2016-08" db="EMBL/GenBank/DDBJ databases">
        <authorList>
            <person name="Seilhamer J.J."/>
        </authorList>
    </citation>
    <scope>NUCLEOTIDE SEQUENCE [LARGE SCALE GENOMIC DNA]</scope>
    <source>
        <strain evidence="5">L21-II-0</strain>
    </source>
</reference>
<feature type="transmembrane region" description="Helical" evidence="3">
    <location>
        <begin position="6"/>
        <end position="26"/>
    </location>
</feature>
<evidence type="ECO:0000313" key="5">
    <source>
        <dbReference type="EMBL" id="SCL75929.1"/>
    </source>
</evidence>
<accession>A0A1M4MLZ3</accession>
<dbReference type="Proteomes" id="UP000184671">
    <property type="component" value="Unassembled WGS sequence"/>
</dbReference>
<evidence type="ECO:0000256" key="1">
    <source>
        <dbReference type="ARBA" id="ARBA00022676"/>
    </source>
</evidence>
<dbReference type="AlphaFoldDB" id="A0A1M4MLZ3"/>
<feature type="domain" description="Glycosyltransferase 2-like" evidence="4">
    <location>
        <begin position="43"/>
        <end position="172"/>
    </location>
</feature>
<keyword evidence="1 5" id="KW-0328">Glycosyltransferase</keyword>
<dbReference type="EC" id="2.4.1.-" evidence="5"/>
<evidence type="ECO:0000256" key="3">
    <source>
        <dbReference type="SAM" id="Phobius"/>
    </source>
</evidence>
<dbReference type="PANTHER" id="PTHR43630:SF1">
    <property type="entry name" value="POLY-BETA-1,6-N-ACETYL-D-GLUCOSAMINE SYNTHASE"/>
    <property type="match status" value="1"/>
</dbReference>
<dbReference type="SUPFAM" id="SSF53448">
    <property type="entry name" value="Nucleotide-diphospho-sugar transferases"/>
    <property type="match status" value="1"/>
</dbReference>
<dbReference type="InterPro" id="IPR001173">
    <property type="entry name" value="Glyco_trans_2-like"/>
</dbReference>
<name>A0A1M4MLZ3_9EURY</name>